<dbReference type="GeneID" id="92207562"/>
<comment type="similarity">
    <text evidence="3">Belongs to the KXD1 family.</text>
</comment>
<evidence type="ECO:0000313" key="12">
    <source>
        <dbReference type="Proteomes" id="UP001497383"/>
    </source>
</evidence>
<evidence type="ECO:0000256" key="1">
    <source>
        <dbReference type="ARBA" id="ARBA00002069"/>
    </source>
</evidence>
<dbReference type="EMBL" id="OZ022407">
    <property type="protein sequence ID" value="CAK9437999.1"/>
    <property type="molecule type" value="Genomic_DNA"/>
</dbReference>
<evidence type="ECO:0000256" key="5">
    <source>
        <dbReference type="ARBA" id="ARBA00022448"/>
    </source>
</evidence>
<evidence type="ECO:0000256" key="9">
    <source>
        <dbReference type="SAM" id="MobiDB-lite"/>
    </source>
</evidence>
<evidence type="ECO:0000256" key="8">
    <source>
        <dbReference type="SAM" id="Coils"/>
    </source>
</evidence>
<evidence type="ECO:0000256" key="2">
    <source>
        <dbReference type="ARBA" id="ARBA00004177"/>
    </source>
</evidence>
<comment type="subcellular location">
    <subcellularLocation>
        <location evidence="2">Endosome</location>
    </subcellularLocation>
</comment>
<sequence>MSDNTDHDDDNNDNVEFTRGDDTGDMAHRLAQAGSEPSVDDVQDDQIDEDERRRPTHPSTFMANNNDSFVSSGTEDEYILSDEEDSADDRKNLLADLSNSELPHLSNLNEHARYFANSLQQALDSSELDKSLVLQAQISGNLNNENQKLIEQRELLSAKLMNLQQLFESNFGTRANNKASRVERLRGEISSIEHRIEKLKNGGSKSSFPISFLKAKPKVGVAQRFPIEYNQARDKVLERLVDDDDAGGGDINSN</sequence>
<keyword evidence="5" id="KW-0813">Transport</keyword>
<keyword evidence="6" id="KW-0967">Endosome</keyword>
<organism evidence="11 12">
    <name type="scientific">Lodderomyces beijingensis</name>
    <dbReference type="NCBI Taxonomy" id="1775926"/>
    <lineage>
        <taxon>Eukaryota</taxon>
        <taxon>Fungi</taxon>
        <taxon>Dikarya</taxon>
        <taxon>Ascomycota</taxon>
        <taxon>Saccharomycotina</taxon>
        <taxon>Pichiomycetes</taxon>
        <taxon>Debaryomycetaceae</taxon>
        <taxon>Candida/Lodderomyces clade</taxon>
        <taxon>Lodderomyces</taxon>
    </lineage>
</organism>
<evidence type="ECO:0000256" key="7">
    <source>
        <dbReference type="ARBA" id="ARBA00029808"/>
    </source>
</evidence>
<evidence type="ECO:0000256" key="3">
    <source>
        <dbReference type="ARBA" id="ARBA00005913"/>
    </source>
</evidence>
<feature type="region of interest" description="Disordered" evidence="9">
    <location>
        <begin position="1"/>
        <end position="75"/>
    </location>
</feature>
<feature type="compositionally biased region" description="Basic and acidic residues" evidence="9">
    <location>
        <begin position="16"/>
        <end position="28"/>
    </location>
</feature>
<dbReference type="Proteomes" id="UP001497383">
    <property type="component" value="Chromosome 3"/>
</dbReference>
<evidence type="ECO:0000256" key="4">
    <source>
        <dbReference type="ARBA" id="ARBA00016207"/>
    </source>
</evidence>
<name>A0ABP0ZJ28_9ASCO</name>
<evidence type="ECO:0000256" key="6">
    <source>
        <dbReference type="ARBA" id="ARBA00022753"/>
    </source>
</evidence>
<reference evidence="11 12" key="1">
    <citation type="submission" date="2024-03" db="EMBL/GenBank/DDBJ databases">
        <authorList>
            <person name="Brejova B."/>
        </authorList>
    </citation>
    <scope>NUCLEOTIDE SEQUENCE [LARGE SCALE GENOMIC DNA]</scope>
    <source>
        <strain evidence="11 12">CBS 14171</strain>
    </source>
</reference>
<accession>A0ABP0ZJ28</accession>
<keyword evidence="8" id="KW-0175">Coiled coil</keyword>
<comment type="function">
    <text evidence="1">Component of the biogenesis of lysosome-related organelles complex-1 (BLOC-1) involved in endosomal cargo sorting.</text>
</comment>
<dbReference type="Pfam" id="PF10241">
    <property type="entry name" value="KxDL"/>
    <property type="match status" value="1"/>
</dbReference>
<feature type="compositionally biased region" description="Acidic residues" evidence="9">
    <location>
        <begin position="38"/>
        <end position="49"/>
    </location>
</feature>
<keyword evidence="12" id="KW-1185">Reference proteome</keyword>
<dbReference type="RefSeq" id="XP_066829304.1">
    <property type="nucleotide sequence ID" value="XM_066972357.1"/>
</dbReference>
<feature type="compositionally biased region" description="Acidic residues" evidence="9">
    <location>
        <begin position="1"/>
        <end position="13"/>
    </location>
</feature>
<dbReference type="InterPro" id="IPR051390">
    <property type="entry name" value="BLOC-1_subunit_KXD1"/>
</dbReference>
<feature type="domain" description="KxDL" evidence="10">
    <location>
        <begin position="118"/>
        <end position="198"/>
    </location>
</feature>
<dbReference type="PANTHER" id="PTHR37787">
    <property type="entry name" value="BIOGENESIS OF LYSOSOME-RELATED ORGANELLES COMPLEX 1 SUBUNIT KXD1"/>
    <property type="match status" value="1"/>
</dbReference>
<protein>
    <recommendedName>
        <fullName evidence="4">Biogenesis of lysosome-related organelles complex 1 subunit KXD1</fullName>
    </recommendedName>
    <alternativeName>
        <fullName evidence="7">KxDL homolog</fullName>
    </alternativeName>
</protein>
<dbReference type="InterPro" id="IPR019371">
    <property type="entry name" value="KxDL_dom"/>
</dbReference>
<dbReference type="PANTHER" id="PTHR37787:SF1">
    <property type="entry name" value="BIOGENESIS OF LYSOSOME-RELATED ORGANELLES COMPLEX 1 SUBUNIT KXD1"/>
    <property type="match status" value="1"/>
</dbReference>
<gene>
    <name evidence="11" type="ORF">LODBEIA_P23660</name>
</gene>
<feature type="coiled-coil region" evidence="8">
    <location>
        <begin position="139"/>
        <end position="202"/>
    </location>
</feature>
<proteinExistence type="inferred from homology"/>
<feature type="compositionally biased region" description="Polar residues" evidence="9">
    <location>
        <begin position="57"/>
        <end position="73"/>
    </location>
</feature>
<evidence type="ECO:0000259" key="10">
    <source>
        <dbReference type="Pfam" id="PF10241"/>
    </source>
</evidence>
<evidence type="ECO:0000313" key="11">
    <source>
        <dbReference type="EMBL" id="CAK9437999.1"/>
    </source>
</evidence>